<dbReference type="InterPro" id="IPR029060">
    <property type="entry name" value="PIN-like_dom_sf"/>
</dbReference>
<feature type="domain" description="XPG N-terminal" evidence="1">
    <location>
        <begin position="1"/>
        <end position="103"/>
    </location>
</feature>
<protein>
    <recommendedName>
        <fullName evidence="1">XPG N-terminal domain-containing protein</fullName>
    </recommendedName>
</protein>
<dbReference type="InterPro" id="IPR006084">
    <property type="entry name" value="XPG/Rad2"/>
</dbReference>
<accession>E4X6W3</accession>
<dbReference type="PANTHER" id="PTHR11081">
    <property type="entry name" value="FLAP ENDONUCLEASE FAMILY MEMBER"/>
    <property type="match status" value="1"/>
</dbReference>
<reference evidence="2" key="1">
    <citation type="journal article" date="2010" name="Science">
        <title>Plasticity of animal genome architecture unmasked by rapid evolution of a pelagic tunicate.</title>
        <authorList>
            <person name="Denoeud F."/>
            <person name="Henriet S."/>
            <person name="Mungpakdee S."/>
            <person name="Aury J.M."/>
            <person name="Da Silva C."/>
            <person name="Brinkmann H."/>
            <person name="Mikhaleva J."/>
            <person name="Olsen L.C."/>
            <person name="Jubin C."/>
            <person name="Canestro C."/>
            <person name="Bouquet J.M."/>
            <person name="Danks G."/>
            <person name="Poulain J."/>
            <person name="Campsteijn C."/>
            <person name="Adamski M."/>
            <person name="Cross I."/>
            <person name="Yadetie F."/>
            <person name="Muffato M."/>
            <person name="Louis A."/>
            <person name="Butcher S."/>
            <person name="Tsagkogeorga G."/>
            <person name="Konrad A."/>
            <person name="Singh S."/>
            <person name="Jensen M.F."/>
            <person name="Cong E.H."/>
            <person name="Eikeseth-Otteraa H."/>
            <person name="Noel B."/>
            <person name="Anthouard V."/>
            <person name="Porcel B.M."/>
            <person name="Kachouri-Lafond R."/>
            <person name="Nishino A."/>
            <person name="Ugolini M."/>
            <person name="Chourrout P."/>
            <person name="Nishida H."/>
            <person name="Aasland R."/>
            <person name="Huzurbazar S."/>
            <person name="Westhof E."/>
            <person name="Delsuc F."/>
            <person name="Lehrach H."/>
            <person name="Reinhardt R."/>
            <person name="Weissenbach J."/>
            <person name="Roy S.W."/>
            <person name="Artiguenave F."/>
            <person name="Postlethwait J.H."/>
            <person name="Manak J.R."/>
            <person name="Thompson E.M."/>
            <person name="Jaillon O."/>
            <person name="Du Pasquier L."/>
            <person name="Boudinot P."/>
            <person name="Liberles D.A."/>
            <person name="Volff J.N."/>
            <person name="Philippe H."/>
            <person name="Lenhard B."/>
            <person name="Roest Crollius H."/>
            <person name="Wincker P."/>
            <person name="Chourrout D."/>
        </authorList>
    </citation>
    <scope>NUCLEOTIDE SEQUENCE [LARGE SCALE GENOMIC DNA]</scope>
</reference>
<evidence type="ECO:0000313" key="3">
    <source>
        <dbReference type="Proteomes" id="UP000001307"/>
    </source>
</evidence>
<dbReference type="GO" id="GO:0017108">
    <property type="term" value="F:5'-flap endonuclease activity"/>
    <property type="evidence" value="ECO:0007669"/>
    <property type="project" value="TreeGrafter"/>
</dbReference>
<evidence type="ECO:0000259" key="1">
    <source>
        <dbReference type="SMART" id="SM00485"/>
    </source>
</evidence>
<evidence type="ECO:0000313" key="2">
    <source>
        <dbReference type="EMBL" id="CBY07937.1"/>
    </source>
</evidence>
<dbReference type="PANTHER" id="PTHR11081:SF59">
    <property type="entry name" value="FI23547P1"/>
    <property type="match status" value="1"/>
</dbReference>
<dbReference type="AlphaFoldDB" id="E4X6W3"/>
<name>E4X6W3_OIKDI</name>
<dbReference type="OrthoDB" id="2959108at2759"/>
<gene>
    <name evidence="2" type="ORF">GSOID_T00003299001</name>
</gene>
<dbReference type="Proteomes" id="UP000001307">
    <property type="component" value="Unassembled WGS sequence"/>
</dbReference>
<dbReference type="SMART" id="SM00485">
    <property type="entry name" value="XPGN"/>
    <property type="match status" value="1"/>
</dbReference>
<dbReference type="Pfam" id="PF00752">
    <property type="entry name" value="XPG_N"/>
    <property type="match status" value="1"/>
</dbReference>
<sequence>MGISGLWDSIPDAIERVSSSHLEGKVIAVDLACWVMADKSIANSRMVSHSKDKQVQNFFVRNLFSRVVRLLELGVVPVIVTDGKAPEAKMKTMASRLGQAELKSTNRKRFAQVLKKCTDLLDALGIQWISAPGSQNA</sequence>
<dbReference type="PRINTS" id="PR00853">
    <property type="entry name" value="XPGRADSUPER"/>
</dbReference>
<proteinExistence type="predicted"/>
<dbReference type="InterPro" id="IPR006085">
    <property type="entry name" value="XPG_DNA_repair_N"/>
</dbReference>
<keyword evidence="3" id="KW-1185">Reference proteome</keyword>
<dbReference type="SUPFAM" id="SSF88723">
    <property type="entry name" value="PIN domain-like"/>
    <property type="match status" value="1"/>
</dbReference>
<dbReference type="InParanoid" id="E4X6W3"/>
<dbReference type="Gene3D" id="3.40.50.1010">
    <property type="entry name" value="5'-nuclease"/>
    <property type="match status" value="1"/>
</dbReference>
<organism evidence="2">
    <name type="scientific">Oikopleura dioica</name>
    <name type="common">Tunicate</name>
    <dbReference type="NCBI Taxonomy" id="34765"/>
    <lineage>
        <taxon>Eukaryota</taxon>
        <taxon>Metazoa</taxon>
        <taxon>Chordata</taxon>
        <taxon>Tunicata</taxon>
        <taxon>Appendicularia</taxon>
        <taxon>Copelata</taxon>
        <taxon>Oikopleuridae</taxon>
        <taxon>Oikopleura</taxon>
    </lineage>
</organism>
<dbReference type="EMBL" id="FN653027">
    <property type="protein sequence ID" value="CBY07937.1"/>
    <property type="molecule type" value="Genomic_DNA"/>
</dbReference>